<dbReference type="PANTHER" id="PTHR33406:SF6">
    <property type="entry name" value="MEMBRANE PROTEIN YDGH-RELATED"/>
    <property type="match status" value="1"/>
</dbReference>
<feature type="transmembrane region" description="Helical" evidence="8">
    <location>
        <begin position="387"/>
        <end position="407"/>
    </location>
</feature>
<evidence type="ECO:0000256" key="2">
    <source>
        <dbReference type="ARBA" id="ARBA00010157"/>
    </source>
</evidence>
<evidence type="ECO:0000256" key="3">
    <source>
        <dbReference type="ARBA" id="ARBA00022475"/>
    </source>
</evidence>
<gene>
    <name evidence="10" type="ORF">GCM10018785_24770</name>
</gene>
<dbReference type="InterPro" id="IPR050545">
    <property type="entry name" value="Mycobact_MmpL"/>
</dbReference>
<keyword evidence="5 8" id="KW-1133">Transmembrane helix</keyword>
<reference evidence="10" key="1">
    <citation type="journal article" date="2014" name="Int. J. Syst. Evol. Microbiol.">
        <title>Complete genome sequence of Corynebacterium casei LMG S-19264T (=DSM 44701T), isolated from a smear-ripened cheese.</title>
        <authorList>
            <consortium name="US DOE Joint Genome Institute (JGI-PGF)"/>
            <person name="Walter F."/>
            <person name="Albersmeier A."/>
            <person name="Kalinowski J."/>
            <person name="Ruckert C."/>
        </authorList>
    </citation>
    <scope>NUCLEOTIDE SEQUENCE</scope>
    <source>
        <strain evidence="10">JCM 4784</strain>
    </source>
</reference>
<comment type="subcellular location">
    <subcellularLocation>
        <location evidence="1">Cell membrane</location>
        <topology evidence="1">Multi-pass membrane protein</topology>
    </subcellularLocation>
</comment>
<evidence type="ECO:0000256" key="1">
    <source>
        <dbReference type="ARBA" id="ARBA00004651"/>
    </source>
</evidence>
<dbReference type="Proteomes" id="UP000608024">
    <property type="component" value="Unassembled WGS sequence"/>
</dbReference>
<feature type="transmembrane region" description="Helical" evidence="8">
    <location>
        <begin position="682"/>
        <end position="707"/>
    </location>
</feature>
<evidence type="ECO:0000256" key="4">
    <source>
        <dbReference type="ARBA" id="ARBA00022692"/>
    </source>
</evidence>
<sequence length="780" mass="81642">MIRSLTAGAARHAWKVILLWVMLGVALTLVGQAKIFGVTEPAVGNFLPKSYDSAAALQVAEDKFGEKPDDNAVTVLVARKDGHDLTAGDRKRVDRVAAVLGKRPLKAENTEDTPSFLWKDHSQTPKVAPLTDAPDGSFRLLSVSLTGNINDPELQELYRDFRDDARKEFAGAGLRTGFTGGIADMADTADDQESTEMLVGILTMGLIVLLNVLAFRSVLAALLPLIAVVLVGGAATGAVVGAALLFDFKIDPSTPSLITVVLLGIGIDYFLFLLFRFREMLRADPAGHRRDVAGACAGRVGAAVASAALTIVAAFATLGIASFGQFKVLGPAIAVCVLVMLAASLTLMPALLAVTGRAMFWPSKALRKEPRAGLSARLGERVARRPLLFVVASVGLLVALSAGAFGMRMDYGTDAGTDDTPAVATAKEISRSLPAGVSHPHTVYVAAEGSDARGVRLDAPKLTGLTEKLKAVEGVGRVAEPVLNRDRTAAKVDFYLSVDVQSQRARDLISGEVRSVVAGQAPRGTEAHVSGEAAIFADVSEAVRKDLRVVFPVAAALIALILVLLLRSLLAPLVLMLAIGLGFTATLGSGVLVFQHLLDRPGVSFTLPLVLFLFVVALGTDYNILISDRIREEMGRPGSTRQAVAAAVRHTAPAIVTAGAVLAGSFASLAVNPSPATQEIGLVTALGIGLSSLVLSIVLVPAVMALLGRATWWPARSGRRRAAAHGAGPAAPVPAQQPPYGTYAGQDGRSYGTYAGQDGRSYGTYAEQEGQSSARGRSPR</sequence>
<feature type="region of interest" description="Disordered" evidence="7">
    <location>
        <begin position="723"/>
        <end position="780"/>
    </location>
</feature>
<dbReference type="GO" id="GO:0005886">
    <property type="term" value="C:plasma membrane"/>
    <property type="evidence" value="ECO:0007669"/>
    <property type="project" value="UniProtKB-SubCell"/>
</dbReference>
<evidence type="ECO:0000313" key="10">
    <source>
        <dbReference type="EMBL" id="GHE54430.1"/>
    </source>
</evidence>
<dbReference type="RefSeq" id="WP_190135945.1">
    <property type="nucleotide sequence ID" value="NZ_BNBT01000028.1"/>
</dbReference>
<feature type="transmembrane region" description="Helical" evidence="8">
    <location>
        <begin position="257"/>
        <end position="275"/>
    </location>
</feature>
<dbReference type="AlphaFoldDB" id="A0A919DKR9"/>
<feature type="transmembrane region" description="Helical" evidence="8">
    <location>
        <begin position="332"/>
        <end position="354"/>
    </location>
</feature>
<comment type="similarity">
    <text evidence="2">Belongs to the resistance-nodulation-cell division (RND) (TC 2.A.6) family. MmpL subfamily.</text>
</comment>
<dbReference type="Gene3D" id="1.20.1640.10">
    <property type="entry name" value="Multidrug efflux transporter AcrB transmembrane domain"/>
    <property type="match status" value="2"/>
</dbReference>
<feature type="transmembrane region" description="Helical" evidence="8">
    <location>
        <begin position="222"/>
        <end position="245"/>
    </location>
</feature>
<feature type="transmembrane region" description="Helical" evidence="8">
    <location>
        <begin position="647"/>
        <end position="670"/>
    </location>
</feature>
<evidence type="ECO:0000256" key="7">
    <source>
        <dbReference type="SAM" id="MobiDB-lite"/>
    </source>
</evidence>
<reference evidence="10" key="2">
    <citation type="submission" date="2020-09" db="EMBL/GenBank/DDBJ databases">
        <authorList>
            <person name="Sun Q."/>
            <person name="Ohkuma M."/>
        </authorList>
    </citation>
    <scope>NUCLEOTIDE SEQUENCE</scope>
    <source>
        <strain evidence="10">JCM 4784</strain>
    </source>
</reference>
<feature type="domain" description="SSD" evidence="9">
    <location>
        <begin position="562"/>
        <end position="706"/>
    </location>
</feature>
<feature type="compositionally biased region" description="Polar residues" evidence="7">
    <location>
        <begin position="769"/>
        <end position="780"/>
    </location>
</feature>
<feature type="transmembrane region" description="Helical" evidence="8">
    <location>
        <begin position="605"/>
        <end position="626"/>
    </location>
</feature>
<keyword evidence="6 8" id="KW-0472">Membrane</keyword>
<dbReference type="EMBL" id="BNBT01000028">
    <property type="protein sequence ID" value="GHE54430.1"/>
    <property type="molecule type" value="Genomic_DNA"/>
</dbReference>
<comment type="caution">
    <text evidence="10">The sequence shown here is derived from an EMBL/GenBank/DDBJ whole genome shotgun (WGS) entry which is preliminary data.</text>
</comment>
<dbReference type="PROSITE" id="PS50156">
    <property type="entry name" value="SSD"/>
    <property type="match status" value="2"/>
</dbReference>
<feature type="domain" description="SSD" evidence="9">
    <location>
        <begin position="193"/>
        <end position="354"/>
    </location>
</feature>
<feature type="transmembrane region" description="Helical" evidence="8">
    <location>
        <begin position="296"/>
        <end position="320"/>
    </location>
</feature>
<evidence type="ECO:0000259" key="9">
    <source>
        <dbReference type="PROSITE" id="PS50156"/>
    </source>
</evidence>
<keyword evidence="4 8" id="KW-0812">Transmembrane</keyword>
<proteinExistence type="inferred from homology"/>
<feature type="transmembrane region" description="Helical" evidence="8">
    <location>
        <begin position="197"/>
        <end position="215"/>
    </location>
</feature>
<dbReference type="InterPro" id="IPR000731">
    <property type="entry name" value="SSD"/>
</dbReference>
<organism evidence="10 11">
    <name type="scientific">Streptomyces longispororuber</name>
    <dbReference type="NCBI Taxonomy" id="68230"/>
    <lineage>
        <taxon>Bacteria</taxon>
        <taxon>Bacillati</taxon>
        <taxon>Actinomycetota</taxon>
        <taxon>Actinomycetes</taxon>
        <taxon>Kitasatosporales</taxon>
        <taxon>Streptomycetaceae</taxon>
        <taxon>Streptomyces</taxon>
    </lineage>
</organism>
<name>A0A919DKR9_9ACTN</name>
<evidence type="ECO:0000256" key="6">
    <source>
        <dbReference type="ARBA" id="ARBA00023136"/>
    </source>
</evidence>
<evidence type="ECO:0000256" key="8">
    <source>
        <dbReference type="SAM" id="Phobius"/>
    </source>
</evidence>
<protein>
    <submittedName>
        <fullName evidence="10">Membrane protein</fullName>
    </submittedName>
</protein>
<dbReference type="Pfam" id="PF03176">
    <property type="entry name" value="MMPL"/>
    <property type="match status" value="2"/>
</dbReference>
<keyword evidence="11" id="KW-1185">Reference proteome</keyword>
<dbReference type="PANTHER" id="PTHR33406">
    <property type="entry name" value="MEMBRANE PROTEIN MJ1562-RELATED"/>
    <property type="match status" value="1"/>
</dbReference>
<keyword evidence="3" id="KW-1003">Cell membrane</keyword>
<evidence type="ECO:0000256" key="5">
    <source>
        <dbReference type="ARBA" id="ARBA00022989"/>
    </source>
</evidence>
<dbReference type="SUPFAM" id="SSF82866">
    <property type="entry name" value="Multidrug efflux transporter AcrB transmembrane domain"/>
    <property type="match status" value="2"/>
</dbReference>
<accession>A0A919DKR9</accession>
<dbReference type="InterPro" id="IPR004869">
    <property type="entry name" value="MMPL_dom"/>
</dbReference>
<evidence type="ECO:0000313" key="11">
    <source>
        <dbReference type="Proteomes" id="UP000608024"/>
    </source>
</evidence>
<feature type="transmembrane region" description="Helical" evidence="8">
    <location>
        <begin position="549"/>
        <end position="566"/>
    </location>
</feature>
<feature type="transmembrane region" description="Helical" evidence="8">
    <location>
        <begin position="573"/>
        <end position="593"/>
    </location>
</feature>